<evidence type="ECO:0000313" key="3">
    <source>
        <dbReference type="Proteomes" id="UP000366872"/>
    </source>
</evidence>
<dbReference type="AlphaFoldDB" id="A0A6C2UAS3"/>
<dbReference type="EMBL" id="CAAHFG010000004">
    <property type="protein sequence ID" value="VGO17232.1"/>
    <property type="molecule type" value="Genomic_DNA"/>
</dbReference>
<keyword evidence="3" id="KW-1185">Reference proteome</keyword>
<organism evidence="2 3">
    <name type="scientific">Pontiella desulfatans</name>
    <dbReference type="NCBI Taxonomy" id="2750659"/>
    <lineage>
        <taxon>Bacteria</taxon>
        <taxon>Pseudomonadati</taxon>
        <taxon>Kiritimatiellota</taxon>
        <taxon>Kiritimatiellia</taxon>
        <taxon>Kiritimatiellales</taxon>
        <taxon>Pontiellaceae</taxon>
        <taxon>Pontiella</taxon>
    </lineage>
</organism>
<dbReference type="Proteomes" id="UP000366872">
    <property type="component" value="Unassembled WGS sequence"/>
</dbReference>
<reference evidence="2 3" key="1">
    <citation type="submission" date="2019-04" db="EMBL/GenBank/DDBJ databases">
        <authorList>
            <person name="Van Vliet M D."/>
        </authorList>
    </citation>
    <scope>NUCLEOTIDE SEQUENCE [LARGE SCALE GENOMIC DNA]</scope>
    <source>
        <strain evidence="2 3">F1</strain>
    </source>
</reference>
<protein>
    <submittedName>
        <fullName evidence="2">Uncharacterized protein</fullName>
    </submittedName>
</protein>
<sequence length="213" mass="23754">MKRPHLFILLAAIAASVAAANDFFGIPILAEPKDDINAIIQNLIKGESEKASLHLRHLGKTAPQLAKKIKLSGLTIPCADCSAEKKPECEACNGKAQRLDPHSLRYLQYKFDTAIEGHLPVEKAWAGSIAAFNLRKKQVPERGIFQGRIIEIGQVAFVIKGEDGEIFNLMGCVTNGARVGQPYMGYYWPMPQCPHTYQGRKIKSYTLNLWWDY</sequence>
<feature type="signal peptide" evidence="1">
    <location>
        <begin position="1"/>
        <end position="20"/>
    </location>
</feature>
<feature type="chain" id="PRO_5025551300" evidence="1">
    <location>
        <begin position="21"/>
        <end position="213"/>
    </location>
</feature>
<name>A0A6C2UAS3_PONDE</name>
<gene>
    <name evidence="2" type="ORF">PDESU_05828</name>
</gene>
<dbReference type="RefSeq" id="WP_136082721.1">
    <property type="nucleotide sequence ID" value="NZ_CAAHFG010000004.1"/>
</dbReference>
<proteinExistence type="predicted"/>
<evidence type="ECO:0000256" key="1">
    <source>
        <dbReference type="SAM" id="SignalP"/>
    </source>
</evidence>
<accession>A0A6C2UAS3</accession>
<keyword evidence="1" id="KW-0732">Signal</keyword>
<evidence type="ECO:0000313" key="2">
    <source>
        <dbReference type="EMBL" id="VGO17232.1"/>
    </source>
</evidence>